<keyword evidence="2" id="KW-1185">Reference proteome</keyword>
<dbReference type="EMBL" id="CM023471">
    <property type="protein sequence ID" value="KAH7965080.1"/>
    <property type="molecule type" value="Genomic_DNA"/>
</dbReference>
<reference evidence="1" key="1">
    <citation type="submission" date="2020-05" db="EMBL/GenBank/DDBJ databases">
        <title>Large-scale comparative analyses of tick genomes elucidate their genetic diversity and vector capacities.</title>
        <authorList>
            <person name="Jia N."/>
            <person name="Wang J."/>
            <person name="Shi W."/>
            <person name="Du L."/>
            <person name="Sun Y."/>
            <person name="Zhan W."/>
            <person name="Jiang J."/>
            <person name="Wang Q."/>
            <person name="Zhang B."/>
            <person name="Ji P."/>
            <person name="Sakyi L.B."/>
            <person name="Cui X."/>
            <person name="Yuan T."/>
            <person name="Jiang B."/>
            <person name="Yang W."/>
            <person name="Lam T.T.-Y."/>
            <person name="Chang Q."/>
            <person name="Ding S."/>
            <person name="Wang X."/>
            <person name="Zhu J."/>
            <person name="Ruan X."/>
            <person name="Zhao L."/>
            <person name="Wei J."/>
            <person name="Que T."/>
            <person name="Du C."/>
            <person name="Cheng J."/>
            <person name="Dai P."/>
            <person name="Han X."/>
            <person name="Huang E."/>
            <person name="Gao Y."/>
            <person name="Liu J."/>
            <person name="Shao H."/>
            <person name="Ye R."/>
            <person name="Li L."/>
            <person name="Wei W."/>
            <person name="Wang X."/>
            <person name="Wang C."/>
            <person name="Yang T."/>
            <person name="Huo Q."/>
            <person name="Li W."/>
            <person name="Guo W."/>
            <person name="Chen H."/>
            <person name="Zhou L."/>
            <person name="Ni X."/>
            <person name="Tian J."/>
            <person name="Zhou Y."/>
            <person name="Sheng Y."/>
            <person name="Liu T."/>
            <person name="Pan Y."/>
            <person name="Xia L."/>
            <person name="Li J."/>
            <person name="Zhao F."/>
            <person name="Cao W."/>
        </authorList>
    </citation>
    <scope>NUCLEOTIDE SEQUENCE</scope>
    <source>
        <strain evidence="1">Dsil-2018</strain>
    </source>
</reference>
<evidence type="ECO:0000313" key="1">
    <source>
        <dbReference type="EMBL" id="KAH7965080.1"/>
    </source>
</evidence>
<proteinExistence type="predicted"/>
<sequence length="315" mass="35709">MLQHRVSAIRAHSPRNRRYRVKRRRDSTFDSVPGGSSCSDSETTETGLSASFLDQSAVPCLAPDSDGLSSNTRYHETFDKVMWVHAALATFIVFNIYANLFKLFQTDTSARNIKTPAVLLPGWRHCAVCAMNVPPRSHHCSVCNECILKHDHHCMFTGRCIGFYNQRYFVVALLYMTVGLFYSLSYKCPYVLEMLGGINLATFLHMVAPHFGLLLGFVDVWLFLCNLVNLVELVVFFLCAYLLMVELICVARNQTTYEKSHGIRTYSMGLRKNLKETLGTSWFLVWLSPWVQSPVSGDGMYFDGHVVCVDGKKQE</sequence>
<protein>
    <submittedName>
        <fullName evidence="1">Uncharacterized protein</fullName>
    </submittedName>
</protein>
<name>A0ACB8DAI6_DERSI</name>
<accession>A0ACB8DAI6</accession>
<organism evidence="1 2">
    <name type="scientific">Dermacentor silvarum</name>
    <name type="common">Tick</name>
    <dbReference type="NCBI Taxonomy" id="543639"/>
    <lineage>
        <taxon>Eukaryota</taxon>
        <taxon>Metazoa</taxon>
        <taxon>Ecdysozoa</taxon>
        <taxon>Arthropoda</taxon>
        <taxon>Chelicerata</taxon>
        <taxon>Arachnida</taxon>
        <taxon>Acari</taxon>
        <taxon>Parasitiformes</taxon>
        <taxon>Ixodida</taxon>
        <taxon>Ixodoidea</taxon>
        <taxon>Ixodidae</taxon>
        <taxon>Rhipicephalinae</taxon>
        <taxon>Dermacentor</taxon>
    </lineage>
</organism>
<evidence type="ECO:0000313" key="2">
    <source>
        <dbReference type="Proteomes" id="UP000821865"/>
    </source>
</evidence>
<comment type="caution">
    <text evidence="1">The sequence shown here is derived from an EMBL/GenBank/DDBJ whole genome shotgun (WGS) entry which is preliminary data.</text>
</comment>
<dbReference type="Proteomes" id="UP000821865">
    <property type="component" value="Chromosome 2"/>
</dbReference>
<gene>
    <name evidence="1" type="ORF">HPB49_003293</name>
</gene>